<evidence type="ECO:0000313" key="2">
    <source>
        <dbReference type="EMBL" id="QJA67417.1"/>
    </source>
</evidence>
<reference evidence="1" key="1">
    <citation type="submission" date="2020-03" db="EMBL/GenBank/DDBJ databases">
        <title>The deep terrestrial virosphere.</title>
        <authorList>
            <person name="Holmfeldt K."/>
            <person name="Nilsson E."/>
            <person name="Simone D."/>
            <person name="Lopez-Fernandez M."/>
            <person name="Wu X."/>
            <person name="de Brujin I."/>
            <person name="Lundin D."/>
            <person name="Andersson A."/>
            <person name="Bertilsson S."/>
            <person name="Dopson M."/>
        </authorList>
    </citation>
    <scope>NUCLEOTIDE SEQUENCE</scope>
    <source>
        <strain evidence="3">MM415A00215</strain>
        <strain evidence="2">MM415B00223</strain>
        <strain evidence="1">TM448A00634</strain>
        <strain evidence="4">TM448B00399</strain>
    </source>
</reference>
<evidence type="ECO:0000313" key="3">
    <source>
        <dbReference type="EMBL" id="QJA84232.1"/>
    </source>
</evidence>
<dbReference type="EMBL" id="MT144617">
    <property type="protein sequence ID" value="QJH95335.1"/>
    <property type="molecule type" value="Genomic_DNA"/>
</dbReference>
<proteinExistence type="predicted"/>
<dbReference type="AlphaFoldDB" id="A0A6H1ZH95"/>
<name>A0A6H1ZH95_9ZZZZ</name>
<evidence type="ECO:0000313" key="4">
    <source>
        <dbReference type="EMBL" id="QJH95335.1"/>
    </source>
</evidence>
<evidence type="ECO:0000313" key="1">
    <source>
        <dbReference type="EMBL" id="QJA47293.1"/>
    </source>
</evidence>
<sequence length="206" mass="23591">MNINDFRSNAPYLYDYLLDLMSTSPELFTGMMNNYTGGDMFNMEELFQTPSSPADEFWNVPGMGAINPDIRSGIQQNLVDEKQTSWTDNDAWNRPITDWINKRQIQKENQANWSEQDKWNRGIFGGSRDNWMINQPGGDTGGTGGTGKVYEPKYTWNSEELKKLFNQFLTSASSIPTWGGQSFQRTPTETPIANKTRDWLSQIFGR</sequence>
<protein>
    <submittedName>
        <fullName evidence="1">Uncharacterized protein</fullName>
    </submittedName>
</protein>
<accession>A0A6H1ZH95</accession>
<gene>
    <name evidence="3" type="ORF">MM415A00215_0026</name>
    <name evidence="2" type="ORF">MM415B00223_0004</name>
    <name evidence="1" type="ORF">TM448A00634_0025</name>
    <name evidence="4" type="ORF">TM448B00399_0026</name>
</gene>
<organism evidence="1">
    <name type="scientific">viral metagenome</name>
    <dbReference type="NCBI Taxonomy" id="1070528"/>
    <lineage>
        <taxon>unclassified sequences</taxon>
        <taxon>metagenomes</taxon>
        <taxon>organismal metagenomes</taxon>
    </lineage>
</organism>
<dbReference type="EMBL" id="MT142526">
    <property type="protein sequence ID" value="QJA84232.1"/>
    <property type="molecule type" value="Genomic_DNA"/>
</dbReference>
<dbReference type="EMBL" id="MT141571">
    <property type="protein sequence ID" value="QJA67417.1"/>
    <property type="molecule type" value="Genomic_DNA"/>
</dbReference>
<dbReference type="EMBL" id="MT144038">
    <property type="protein sequence ID" value="QJA47293.1"/>
    <property type="molecule type" value="Genomic_DNA"/>
</dbReference>